<feature type="domain" description="Transposase for insertion sequence element IS21-like C-terminal" evidence="1">
    <location>
        <begin position="15"/>
        <end position="86"/>
    </location>
</feature>
<accession>A0A2T4YLE0</accession>
<proteinExistence type="predicted"/>
<dbReference type="InterPro" id="IPR054353">
    <property type="entry name" value="IstA-like_C"/>
</dbReference>
<evidence type="ECO:0000259" key="1">
    <source>
        <dbReference type="Pfam" id="PF22483"/>
    </source>
</evidence>
<sequence length="146" mass="15946">MAEAFAAEQPELQALPAGPFDALIKLERRVSHDGFVAIGGNYYRVPDRTRRAVEVHQLADEIRVLDGGRLVARHPVVEGRKQYQIDPAHRRGNAARGAANGVQHRRDDEMAFLRPGERVAARSLSIYQAIGDRLAAQGTGANGGRS</sequence>
<reference evidence="2 3" key="1">
    <citation type="submission" date="2018-04" db="EMBL/GenBank/DDBJ databases">
        <title>Genomic Encyclopedia of Archaeal and Bacterial Type Strains, Phase II (KMG-II): from individual species to whole genera.</title>
        <authorList>
            <person name="Goeker M."/>
        </authorList>
    </citation>
    <scope>NUCLEOTIDE SEQUENCE [LARGE SCALE GENOMIC DNA]</scope>
    <source>
        <strain evidence="2 3">DSM 25521</strain>
    </source>
</reference>
<dbReference type="Proteomes" id="UP000241808">
    <property type="component" value="Unassembled WGS sequence"/>
</dbReference>
<gene>
    <name evidence="2" type="ORF">C8P69_1453</name>
</gene>
<comment type="caution">
    <text evidence="2">The sequence shown here is derived from an EMBL/GenBank/DDBJ whole genome shotgun (WGS) entry which is preliminary data.</text>
</comment>
<dbReference type="PANTHER" id="PTHR35004:SF7">
    <property type="entry name" value="INTEGRASE PROTEIN"/>
    <property type="match status" value="1"/>
</dbReference>
<dbReference type="AlphaFoldDB" id="A0A2T4YLE0"/>
<protein>
    <recommendedName>
        <fullName evidence="1">Transposase for insertion sequence element IS21-like C-terminal domain-containing protein</fullName>
    </recommendedName>
</protein>
<dbReference type="PANTHER" id="PTHR35004">
    <property type="entry name" value="TRANSPOSASE RV3428C-RELATED"/>
    <property type="match status" value="1"/>
</dbReference>
<name>A0A2T4YLE0_9HYPH</name>
<organism evidence="2 3">
    <name type="scientific">Phreatobacter oligotrophus</name>
    <dbReference type="NCBI Taxonomy" id="1122261"/>
    <lineage>
        <taxon>Bacteria</taxon>
        <taxon>Pseudomonadati</taxon>
        <taxon>Pseudomonadota</taxon>
        <taxon>Alphaproteobacteria</taxon>
        <taxon>Hyphomicrobiales</taxon>
        <taxon>Phreatobacteraceae</taxon>
        <taxon>Phreatobacter</taxon>
    </lineage>
</organism>
<evidence type="ECO:0000313" key="3">
    <source>
        <dbReference type="Proteomes" id="UP000241808"/>
    </source>
</evidence>
<dbReference type="Pfam" id="PF22483">
    <property type="entry name" value="Mu-transpos_C_2"/>
    <property type="match status" value="1"/>
</dbReference>
<dbReference type="EMBL" id="PZZL01000045">
    <property type="protein sequence ID" value="PTM43771.1"/>
    <property type="molecule type" value="Genomic_DNA"/>
</dbReference>
<keyword evidence="3" id="KW-1185">Reference proteome</keyword>
<evidence type="ECO:0000313" key="2">
    <source>
        <dbReference type="EMBL" id="PTM43771.1"/>
    </source>
</evidence>